<accession>A0A2V3ZXP0</accession>
<keyword evidence="1" id="KW-0732">Signal</keyword>
<dbReference type="NCBIfam" id="TIGR04183">
    <property type="entry name" value="Por_Secre_tail"/>
    <property type="match status" value="1"/>
</dbReference>
<evidence type="ECO:0000313" key="4">
    <source>
        <dbReference type="Proteomes" id="UP000248079"/>
    </source>
</evidence>
<dbReference type="CDD" id="cd00063">
    <property type="entry name" value="FN3"/>
    <property type="match status" value="1"/>
</dbReference>
<dbReference type="InterPro" id="IPR036116">
    <property type="entry name" value="FN3_sf"/>
</dbReference>
<dbReference type="InterPro" id="IPR026444">
    <property type="entry name" value="Secre_tail"/>
</dbReference>
<dbReference type="Pfam" id="PF18962">
    <property type="entry name" value="Por_Secre_tail"/>
    <property type="match status" value="1"/>
</dbReference>
<protein>
    <recommendedName>
        <fullName evidence="2">Fibronectin type-III domain-containing protein</fullName>
    </recommendedName>
</protein>
<dbReference type="SMART" id="SM00060">
    <property type="entry name" value="FN3"/>
    <property type="match status" value="1"/>
</dbReference>
<organism evidence="3 4">
    <name type="scientific">Marinifilum breve</name>
    <dbReference type="NCBI Taxonomy" id="2184082"/>
    <lineage>
        <taxon>Bacteria</taxon>
        <taxon>Pseudomonadati</taxon>
        <taxon>Bacteroidota</taxon>
        <taxon>Bacteroidia</taxon>
        <taxon>Marinilabiliales</taxon>
        <taxon>Marinifilaceae</taxon>
    </lineage>
</organism>
<sequence>MKKTFTLLFVILLLTPSLTIKGQEFTFNSSYNNDNKPPCNAFLEENKDMLNDQDWRSTHGSPTIGRSSKHSTYSLVQLIARNFNKSERSEGISHPYIFKKGHVYEIQVVRRKEDVGYVGYSIYMSNNPNKNKDTLCVEYSIGFHPDSHKLVYYNKDVKSTSFGKFESDLTSEFSPCKNYSHFSISSKRSSEFGNGSGTLSINSILILDKGKESVAPSIPKNIRALNETTNSFKLSWDKSTDNYCVKGYKIYLNGKYEKTVTTNSYTFKDLASYTAFNIKIKAFDAAGNESGFSSEISTRTLYDEPELVITGSINDICNNSTRSFSTLYIPNTTYTWIVGPGLSIQSNGSSNVTVTSNSSYKGSTYIKVRRVIRLEYETDKDRISPIIKNFYIGTKPPTRIDILDPQTGNYITGHELQTGKRYKFHGRTSNTTIGVTDYFWRMTPPASSNISSETNSGELIYYTALNPGYHQFTVKQKGTCGWSSYYSTDYFFEGNSSGGGGGPITGDQEPKGISFDNNQINLQPEGNSMDENNTTIIEVNEVQANLLNNQTNLKSTHNKKHIEIYPNPANKYININMPNSDLTTIRVLNTSGQVLISRKIKGSSKINIENLNNGLYIIHIIGDNYSTTKKLMVSK</sequence>
<dbReference type="InterPro" id="IPR003961">
    <property type="entry name" value="FN3_dom"/>
</dbReference>
<evidence type="ECO:0000259" key="2">
    <source>
        <dbReference type="PROSITE" id="PS50853"/>
    </source>
</evidence>
<feature type="domain" description="Fibronectin type-III" evidence="2">
    <location>
        <begin position="218"/>
        <end position="303"/>
    </location>
</feature>
<reference evidence="3 4" key="1">
    <citation type="submission" date="2018-05" db="EMBL/GenBank/DDBJ databases">
        <title>Marinifilum breve JC075T sp. nov., a marine bacterium isolated from Yongle Blue Hole in the South China Sea.</title>
        <authorList>
            <person name="Fu T."/>
        </authorList>
    </citation>
    <scope>NUCLEOTIDE SEQUENCE [LARGE SCALE GENOMIC DNA]</scope>
    <source>
        <strain evidence="3 4">JC075</strain>
    </source>
</reference>
<feature type="signal peptide" evidence="1">
    <location>
        <begin position="1"/>
        <end position="22"/>
    </location>
</feature>
<dbReference type="PROSITE" id="PS50853">
    <property type="entry name" value="FN3"/>
    <property type="match status" value="1"/>
</dbReference>
<dbReference type="InterPro" id="IPR013783">
    <property type="entry name" value="Ig-like_fold"/>
</dbReference>
<proteinExistence type="predicted"/>
<dbReference type="OrthoDB" id="9759709at2"/>
<dbReference type="Gene3D" id="2.60.40.10">
    <property type="entry name" value="Immunoglobulins"/>
    <property type="match status" value="1"/>
</dbReference>
<dbReference type="EMBL" id="QFLI01000009">
    <property type="protein sequence ID" value="PXX97893.1"/>
    <property type="molecule type" value="Genomic_DNA"/>
</dbReference>
<evidence type="ECO:0000313" key="3">
    <source>
        <dbReference type="EMBL" id="PXX97893.1"/>
    </source>
</evidence>
<dbReference type="Proteomes" id="UP000248079">
    <property type="component" value="Unassembled WGS sequence"/>
</dbReference>
<evidence type="ECO:0000256" key="1">
    <source>
        <dbReference type="SAM" id="SignalP"/>
    </source>
</evidence>
<dbReference type="AlphaFoldDB" id="A0A2V3ZXP0"/>
<keyword evidence="4" id="KW-1185">Reference proteome</keyword>
<name>A0A2V3ZXP0_9BACT</name>
<dbReference type="RefSeq" id="WP_110362283.1">
    <property type="nucleotide sequence ID" value="NZ_QFLI01000009.1"/>
</dbReference>
<dbReference type="SUPFAM" id="SSF49265">
    <property type="entry name" value="Fibronectin type III"/>
    <property type="match status" value="1"/>
</dbReference>
<feature type="chain" id="PRO_5016069275" description="Fibronectin type-III domain-containing protein" evidence="1">
    <location>
        <begin position="23"/>
        <end position="635"/>
    </location>
</feature>
<comment type="caution">
    <text evidence="3">The sequence shown here is derived from an EMBL/GenBank/DDBJ whole genome shotgun (WGS) entry which is preliminary data.</text>
</comment>
<dbReference type="Pfam" id="PF00041">
    <property type="entry name" value="fn3"/>
    <property type="match status" value="1"/>
</dbReference>
<gene>
    <name evidence="3" type="ORF">DF185_18165</name>
</gene>